<reference evidence="1 2" key="1">
    <citation type="submission" date="2024-02" db="EMBL/GenBank/DDBJ databases">
        <title>de novo genome assembly of Solanum bulbocastanum strain 11H21.</title>
        <authorList>
            <person name="Hosaka A.J."/>
        </authorList>
    </citation>
    <scope>NUCLEOTIDE SEQUENCE [LARGE SCALE GENOMIC DNA]</scope>
    <source>
        <tissue evidence="1">Young leaves</tissue>
    </source>
</reference>
<comment type="caution">
    <text evidence="1">The sequence shown here is derived from an EMBL/GenBank/DDBJ whole genome shotgun (WGS) entry which is preliminary data.</text>
</comment>
<keyword evidence="2" id="KW-1185">Reference proteome</keyword>
<sequence length="79" mass="9444">MLCRVLLWEEESQDLKLSWYNDTSQFMFEVEWLEIEPSEEVKVDMEDILSLCNQPKAIIIQGAKYIACYYSCKKKQKRS</sequence>
<dbReference type="EMBL" id="JBANQN010000009">
    <property type="protein sequence ID" value="KAK6780250.1"/>
    <property type="molecule type" value="Genomic_DNA"/>
</dbReference>
<evidence type="ECO:0000313" key="1">
    <source>
        <dbReference type="EMBL" id="KAK6780250.1"/>
    </source>
</evidence>
<protein>
    <submittedName>
        <fullName evidence="1">Uncharacterized protein</fullName>
    </submittedName>
</protein>
<name>A0AAN8Y583_SOLBU</name>
<organism evidence="1 2">
    <name type="scientific">Solanum bulbocastanum</name>
    <name type="common">Wild potato</name>
    <dbReference type="NCBI Taxonomy" id="147425"/>
    <lineage>
        <taxon>Eukaryota</taxon>
        <taxon>Viridiplantae</taxon>
        <taxon>Streptophyta</taxon>
        <taxon>Embryophyta</taxon>
        <taxon>Tracheophyta</taxon>
        <taxon>Spermatophyta</taxon>
        <taxon>Magnoliopsida</taxon>
        <taxon>eudicotyledons</taxon>
        <taxon>Gunneridae</taxon>
        <taxon>Pentapetalae</taxon>
        <taxon>asterids</taxon>
        <taxon>lamiids</taxon>
        <taxon>Solanales</taxon>
        <taxon>Solanaceae</taxon>
        <taxon>Solanoideae</taxon>
        <taxon>Solaneae</taxon>
        <taxon>Solanum</taxon>
    </lineage>
</organism>
<evidence type="ECO:0000313" key="2">
    <source>
        <dbReference type="Proteomes" id="UP001371456"/>
    </source>
</evidence>
<gene>
    <name evidence="1" type="ORF">RDI58_022434</name>
</gene>
<proteinExistence type="predicted"/>
<dbReference type="Proteomes" id="UP001371456">
    <property type="component" value="Unassembled WGS sequence"/>
</dbReference>
<dbReference type="AlphaFoldDB" id="A0AAN8Y583"/>
<accession>A0AAN8Y583</accession>